<dbReference type="SUPFAM" id="SSF81271">
    <property type="entry name" value="TGS-like"/>
    <property type="match status" value="1"/>
</dbReference>
<dbReference type="Pfam" id="PF00485">
    <property type="entry name" value="PRK"/>
    <property type="match status" value="1"/>
</dbReference>
<protein>
    <submittedName>
        <fullName evidence="2">Uridine kinase</fullName>
    </submittedName>
</protein>
<evidence type="ECO:0000259" key="1">
    <source>
        <dbReference type="PROSITE" id="PS51880"/>
    </source>
</evidence>
<dbReference type="InterPro" id="IPR006083">
    <property type="entry name" value="PRK/URK"/>
</dbReference>
<proteinExistence type="predicted"/>
<dbReference type="PANTHER" id="PTHR10285">
    <property type="entry name" value="URIDINE KINASE"/>
    <property type="match status" value="1"/>
</dbReference>
<keyword evidence="3" id="KW-1185">Reference proteome</keyword>
<dbReference type="RefSeq" id="WP_092282659.1">
    <property type="nucleotide sequence ID" value="NZ_FOXR01000030.1"/>
</dbReference>
<dbReference type="GO" id="GO:0016301">
    <property type="term" value="F:kinase activity"/>
    <property type="evidence" value="ECO:0007669"/>
    <property type="project" value="UniProtKB-KW"/>
</dbReference>
<dbReference type="SUPFAM" id="SSF55186">
    <property type="entry name" value="ThrRS/AlaRS common domain"/>
    <property type="match status" value="1"/>
</dbReference>
<dbReference type="STRING" id="937334.SAMN05444406_13018"/>
<dbReference type="InterPro" id="IPR012675">
    <property type="entry name" value="Beta-grasp_dom_sf"/>
</dbReference>
<dbReference type="InterPro" id="IPR004095">
    <property type="entry name" value="TGS"/>
</dbReference>
<dbReference type="CDD" id="cd01667">
    <property type="entry name" value="TGS_ThrRS"/>
    <property type="match status" value="1"/>
</dbReference>
<evidence type="ECO:0000313" key="2">
    <source>
        <dbReference type="EMBL" id="SFQ35189.1"/>
    </source>
</evidence>
<dbReference type="SUPFAM" id="SSF52540">
    <property type="entry name" value="P-loop containing nucleoside triphosphate hydrolases"/>
    <property type="match status" value="1"/>
</dbReference>
<keyword evidence="2" id="KW-0808">Transferase</keyword>
<dbReference type="Gene3D" id="3.30.980.10">
    <property type="entry name" value="Threonyl-trna Synthetase, Chain A, domain 2"/>
    <property type="match status" value="1"/>
</dbReference>
<dbReference type="EMBL" id="FOXR01000030">
    <property type="protein sequence ID" value="SFQ35189.1"/>
    <property type="molecule type" value="Genomic_DNA"/>
</dbReference>
<organism evidence="2 3">
    <name type="scientific">Caldicoprobacter faecalis</name>
    <dbReference type="NCBI Taxonomy" id="937334"/>
    <lineage>
        <taxon>Bacteria</taxon>
        <taxon>Bacillati</taxon>
        <taxon>Bacillota</taxon>
        <taxon>Clostridia</taxon>
        <taxon>Caldicoprobacterales</taxon>
        <taxon>Caldicoprobacteraceae</taxon>
        <taxon>Caldicoprobacter</taxon>
    </lineage>
</organism>
<dbReference type="InterPro" id="IPR018163">
    <property type="entry name" value="Thr/Ala-tRNA-synth_IIc_edit"/>
</dbReference>
<dbReference type="Gene3D" id="3.10.20.30">
    <property type="match status" value="1"/>
</dbReference>
<dbReference type="OrthoDB" id="9764644at2"/>
<dbReference type="GO" id="GO:0005524">
    <property type="term" value="F:ATP binding"/>
    <property type="evidence" value="ECO:0007669"/>
    <property type="project" value="InterPro"/>
</dbReference>
<name>A0A1I5XTB2_9FIRM</name>
<dbReference type="PROSITE" id="PS51880">
    <property type="entry name" value="TGS"/>
    <property type="match status" value="1"/>
</dbReference>
<dbReference type="CDD" id="cd02028">
    <property type="entry name" value="UMPK_like"/>
    <property type="match status" value="1"/>
</dbReference>
<evidence type="ECO:0000313" key="3">
    <source>
        <dbReference type="Proteomes" id="UP000198577"/>
    </source>
</evidence>
<sequence>MSNTIAVKVKGEVRIFPKGITLEEVSQHFAERYAAQIVAAKVNNRLRELTEALEEDCEVDFVDLSTDDGERIYLHSLIFVFIRACKEIFPDSRVVVEHSLNKGIYCEVHGDFTLSPRQVHRIEKRMREIVALNEPFERFETTIDEAKRIFEEMGFKDKLKILEYRPEKTVHLYRCGWMVDYLFGYMVPRTGYLTKFELKFYLPGVIIRYPRKENPHELPEFIDSPRLSKVFREAEKWGVQIGIENVADLNDIIKRGKAGELIRVCEALHEKQIAQSADEIAAQKDRIHLILIAGPSSSGKTTFAQRLRIQLMVNGMNPIPISIDNYFLEREYIPLDENGERDVESIKAIDIELFNEHLTRIIQGQEVEIPYFNFEKGRREYRGHKIRIDDNQPLIVEGIHGLNEELTAMVPKRNKYKIYISALTQLNIDDHNRIPTTDSRLIRRIVRDYQFRGASVEDTLKMWPGVRRGEEKYIFPYQEQADVMFNSALTYELAVLKPFIVPLLEEIPPEHPYYPEVNRLKKFIKYFLELDDSEVPRTSILREFIGGSCFKV</sequence>
<reference evidence="2 3" key="1">
    <citation type="submission" date="2016-10" db="EMBL/GenBank/DDBJ databases">
        <authorList>
            <person name="de Groot N.N."/>
        </authorList>
    </citation>
    <scope>NUCLEOTIDE SEQUENCE [LARGE SCALE GENOMIC DNA]</scope>
    <source>
        <strain evidence="2 3">DSM 20678</strain>
    </source>
</reference>
<gene>
    <name evidence="2" type="ORF">SAMN05444406_13018</name>
</gene>
<accession>A0A1I5XTB2</accession>
<feature type="domain" description="TGS" evidence="1">
    <location>
        <begin position="1"/>
        <end position="63"/>
    </location>
</feature>
<keyword evidence="2" id="KW-0418">Kinase</keyword>
<dbReference type="AlphaFoldDB" id="A0A1I5XTB2"/>
<dbReference type="InterPro" id="IPR012676">
    <property type="entry name" value="TGS-like"/>
</dbReference>
<dbReference type="InterPro" id="IPR027417">
    <property type="entry name" value="P-loop_NTPase"/>
</dbReference>
<dbReference type="Gene3D" id="3.40.50.300">
    <property type="entry name" value="P-loop containing nucleotide triphosphate hydrolases"/>
    <property type="match status" value="1"/>
</dbReference>
<dbReference type="Proteomes" id="UP000198577">
    <property type="component" value="Unassembled WGS sequence"/>
</dbReference>